<dbReference type="SUPFAM" id="SSF57850">
    <property type="entry name" value="RING/U-box"/>
    <property type="match status" value="1"/>
</dbReference>
<dbReference type="Pfam" id="PF13639">
    <property type="entry name" value="zf-RING_2"/>
    <property type="match status" value="1"/>
</dbReference>
<keyword evidence="4" id="KW-0808">Transferase</keyword>
<evidence type="ECO:0000256" key="9">
    <source>
        <dbReference type="PROSITE-ProRule" id="PRU00175"/>
    </source>
</evidence>
<evidence type="ECO:0000256" key="8">
    <source>
        <dbReference type="ARBA" id="ARBA00022833"/>
    </source>
</evidence>
<gene>
    <name evidence="13" type="primary">RNF115</name>
</gene>
<dbReference type="GO" id="GO:0000209">
    <property type="term" value="P:protein polyubiquitination"/>
    <property type="evidence" value="ECO:0007669"/>
    <property type="project" value="UniProtKB-ARBA"/>
</dbReference>
<reference evidence="13" key="1">
    <citation type="submission" date="2025-08" db="UniProtKB">
        <authorList>
            <consortium name="RefSeq"/>
        </authorList>
    </citation>
    <scope>IDENTIFICATION</scope>
    <source>
        <tissue evidence="13">Sperm</tissue>
    </source>
</reference>
<dbReference type="InterPro" id="IPR001841">
    <property type="entry name" value="Znf_RING"/>
</dbReference>
<dbReference type="GO" id="GO:0008270">
    <property type="term" value="F:zinc ion binding"/>
    <property type="evidence" value="ECO:0007669"/>
    <property type="project" value="UniProtKB-KW"/>
</dbReference>
<dbReference type="PANTHER" id="PTHR15710:SF197">
    <property type="entry name" value="E3 UBIQUITIN-PROTEIN LIGASE RNF115-LIKE ISOFORM X1"/>
    <property type="match status" value="1"/>
</dbReference>
<evidence type="ECO:0000256" key="6">
    <source>
        <dbReference type="ARBA" id="ARBA00022771"/>
    </source>
</evidence>
<evidence type="ECO:0000256" key="7">
    <source>
        <dbReference type="ARBA" id="ARBA00022786"/>
    </source>
</evidence>
<dbReference type="SMART" id="SM00184">
    <property type="entry name" value="RING"/>
    <property type="match status" value="1"/>
</dbReference>
<dbReference type="KEGG" id="pmrn:116939841"/>
<organism evidence="12 13">
    <name type="scientific">Petromyzon marinus</name>
    <name type="common">Sea lamprey</name>
    <dbReference type="NCBI Taxonomy" id="7757"/>
    <lineage>
        <taxon>Eukaryota</taxon>
        <taxon>Metazoa</taxon>
        <taxon>Chordata</taxon>
        <taxon>Craniata</taxon>
        <taxon>Vertebrata</taxon>
        <taxon>Cyclostomata</taxon>
        <taxon>Hyperoartia</taxon>
        <taxon>Petromyzontiformes</taxon>
        <taxon>Petromyzontidae</taxon>
        <taxon>Petromyzon</taxon>
    </lineage>
</organism>
<keyword evidence="8" id="KW-0862">Zinc</keyword>
<feature type="compositionally biased region" description="Basic and acidic residues" evidence="10">
    <location>
        <begin position="112"/>
        <end position="136"/>
    </location>
</feature>
<dbReference type="GO" id="GO:0005737">
    <property type="term" value="C:cytoplasm"/>
    <property type="evidence" value="ECO:0007669"/>
    <property type="project" value="TreeGrafter"/>
</dbReference>
<dbReference type="EC" id="2.3.2.27" evidence="3"/>
<keyword evidence="5" id="KW-0479">Metal-binding</keyword>
<comment type="pathway">
    <text evidence="2">Protein modification; protein ubiquitination.</text>
</comment>
<dbReference type="Gene3D" id="3.30.40.10">
    <property type="entry name" value="Zinc/RING finger domain, C3HC4 (zinc finger)"/>
    <property type="match status" value="1"/>
</dbReference>
<evidence type="ECO:0000256" key="3">
    <source>
        <dbReference type="ARBA" id="ARBA00012483"/>
    </source>
</evidence>
<feature type="domain" description="RING-type" evidence="11">
    <location>
        <begin position="243"/>
        <end position="284"/>
    </location>
</feature>
<evidence type="ECO:0000313" key="12">
    <source>
        <dbReference type="Proteomes" id="UP001318040"/>
    </source>
</evidence>
<evidence type="ECO:0000256" key="2">
    <source>
        <dbReference type="ARBA" id="ARBA00004906"/>
    </source>
</evidence>
<evidence type="ECO:0000256" key="4">
    <source>
        <dbReference type="ARBA" id="ARBA00022679"/>
    </source>
</evidence>
<evidence type="ECO:0000259" key="11">
    <source>
        <dbReference type="PROSITE" id="PS50089"/>
    </source>
</evidence>
<dbReference type="PROSITE" id="PS50089">
    <property type="entry name" value="ZF_RING_2"/>
    <property type="match status" value="1"/>
</dbReference>
<dbReference type="GO" id="GO:0061630">
    <property type="term" value="F:ubiquitin protein ligase activity"/>
    <property type="evidence" value="ECO:0007669"/>
    <property type="project" value="UniProtKB-EC"/>
</dbReference>
<dbReference type="Pfam" id="PF14369">
    <property type="entry name" value="Zn_ribbon_19"/>
    <property type="match status" value="1"/>
</dbReference>
<keyword evidence="12" id="KW-1185">Reference proteome</keyword>
<dbReference type="CTD" id="27246"/>
<dbReference type="Proteomes" id="UP001318040">
    <property type="component" value="Chromosome 1"/>
</dbReference>
<dbReference type="AlphaFoldDB" id="A0AAJ7SSA0"/>
<feature type="compositionally biased region" description="Polar residues" evidence="10">
    <location>
        <begin position="50"/>
        <end position="63"/>
    </location>
</feature>
<evidence type="ECO:0000256" key="10">
    <source>
        <dbReference type="SAM" id="MobiDB-lite"/>
    </source>
</evidence>
<dbReference type="InterPro" id="IPR039525">
    <property type="entry name" value="RNF126-like_zinc-ribbon"/>
</dbReference>
<dbReference type="RefSeq" id="XP_032804627.1">
    <property type="nucleotide sequence ID" value="XM_032948736.1"/>
</dbReference>
<keyword evidence="6 9" id="KW-0863">Zinc-finger</keyword>
<evidence type="ECO:0000313" key="13">
    <source>
        <dbReference type="RefSeq" id="XP_032804627.1"/>
    </source>
</evidence>
<dbReference type="FunFam" id="3.30.40.10:FF:000069">
    <property type="entry name" value="E3 ubiquitin-protein ligase RNF115"/>
    <property type="match status" value="1"/>
</dbReference>
<proteinExistence type="predicted"/>
<feature type="region of interest" description="Disordered" evidence="10">
    <location>
        <begin position="87"/>
        <end position="142"/>
    </location>
</feature>
<sequence>MAAAAAAAAVEEEEATRFFCHSCTREVHPKLPEYTCPRCDSGFIEELPDQQPSASDGSSTNRNQDPEAQFSELWGRMVMTWFADGDEDRVPNRMHPQRPGSSSSSLPVAESLRGDPERDRERERDRDRDRESQARDRRYRLPRTRHSFRRHRVERSPAIEGIIQQMLGGLWGPARSPFPPFTLDVLHSSPADYVWGAGGLDAIITQLLGQLDNTGPPPADKEKISSLPRITIAQEHLNCSMECAVCKEDYSVGESVRQLPCLHLFHSNCIVPWLEMHDSCPVCRKGLNSELDSTDSSQMELM</sequence>
<dbReference type="PANTHER" id="PTHR15710">
    <property type="entry name" value="E3 UBIQUITIN-PROTEIN LIGASE PRAJA"/>
    <property type="match status" value="1"/>
</dbReference>
<evidence type="ECO:0000256" key="5">
    <source>
        <dbReference type="ARBA" id="ARBA00022723"/>
    </source>
</evidence>
<comment type="catalytic activity">
    <reaction evidence="1">
        <text>S-ubiquitinyl-[E2 ubiquitin-conjugating enzyme]-L-cysteine + [acceptor protein]-L-lysine = [E2 ubiquitin-conjugating enzyme]-L-cysteine + N(6)-ubiquitinyl-[acceptor protein]-L-lysine.</text>
        <dbReference type="EC" id="2.3.2.27"/>
    </reaction>
</comment>
<name>A0AAJ7SSA0_PETMA</name>
<dbReference type="InterPro" id="IPR013083">
    <property type="entry name" value="Znf_RING/FYVE/PHD"/>
</dbReference>
<accession>A0AAJ7SSA0</accession>
<evidence type="ECO:0000256" key="1">
    <source>
        <dbReference type="ARBA" id="ARBA00000900"/>
    </source>
</evidence>
<protein>
    <recommendedName>
        <fullName evidence="3">RING-type E3 ubiquitin transferase</fullName>
        <ecNumber evidence="3">2.3.2.27</ecNumber>
    </recommendedName>
</protein>
<keyword evidence="7" id="KW-0833">Ubl conjugation pathway</keyword>
<feature type="region of interest" description="Disordered" evidence="10">
    <location>
        <begin position="46"/>
        <end position="65"/>
    </location>
</feature>